<evidence type="ECO:0000259" key="7">
    <source>
        <dbReference type="Pfam" id="PF17815"/>
    </source>
</evidence>
<sequence>MQLFRMLFLSAFAIGDGKLLTNAHCVEHETQVKVLRRGDDTKYVAKVLARGADCDIALLSVESKKFWEGVKPLSLGGLPHLQVISYARGSNLLGIRIHVAINPGTSGGPAFNDQGECIGVAFQVHGSDNAKNIGYLIPTTVVSHFLNDYERNKKYTGFPCLGVLFQKLENPALRKCLKVKSKKVCVDVGSLKCMCMLKKLKFHAWWSRYGDMLPNIRDVAELGIIRAGESMKVKVVLNPPVHLVPYHIDGGQPSYLIIAGLVFTPFSRPLLVKEGTDSIGLKLLAKTYYSPARFKGEQIVILSQVLAHEVNTGSEDRRNLQASSFISLFDISNTLMPIIFSFSDGLLTAACKDKYLVFEFEDNSMAVFEREAATAALSSIMKENGIPSERSADMLEPFVDSPGDNQESDQEYGDSPVSNYELGFDGLLWA</sequence>
<dbReference type="Gene3D" id="3.20.190.20">
    <property type="match status" value="2"/>
</dbReference>
<evidence type="ECO:0000256" key="4">
    <source>
        <dbReference type="SAM" id="MobiDB-lite"/>
    </source>
</evidence>
<evidence type="ECO:0000256" key="2">
    <source>
        <dbReference type="ARBA" id="ARBA00022801"/>
    </source>
</evidence>
<evidence type="ECO:0008006" key="10">
    <source>
        <dbReference type="Google" id="ProtNLM"/>
    </source>
</evidence>
<gene>
    <name evidence="8" type="ORF">TIFTF001_007375</name>
</gene>
<feature type="region of interest" description="Disordered" evidence="4">
    <location>
        <begin position="394"/>
        <end position="417"/>
    </location>
</feature>
<keyword evidence="3" id="KW-0720">Serine protease</keyword>
<evidence type="ECO:0000259" key="6">
    <source>
        <dbReference type="Pfam" id="PF00089"/>
    </source>
</evidence>
<dbReference type="Gene3D" id="2.40.10.10">
    <property type="entry name" value="Trypsin-like serine proteases"/>
    <property type="match status" value="2"/>
</dbReference>
<dbReference type="InterPro" id="IPR046449">
    <property type="entry name" value="DEGP_PDZ_sf"/>
</dbReference>
<feature type="domain" description="Protease Do-like PDZ" evidence="7">
    <location>
        <begin position="244"/>
        <end position="393"/>
    </location>
</feature>
<keyword evidence="9" id="KW-1185">Reference proteome</keyword>
<dbReference type="GO" id="GO:0004252">
    <property type="term" value="F:serine-type endopeptidase activity"/>
    <property type="evidence" value="ECO:0007669"/>
    <property type="project" value="InterPro"/>
</dbReference>
<feature type="domain" description="Peptidase S1" evidence="6">
    <location>
        <begin position="99"/>
        <end position="143"/>
    </location>
</feature>
<evidence type="ECO:0000256" key="3">
    <source>
        <dbReference type="ARBA" id="ARBA00022825"/>
    </source>
</evidence>
<dbReference type="EMBL" id="BTGU01000007">
    <property type="protein sequence ID" value="GMN38136.1"/>
    <property type="molecule type" value="Genomic_DNA"/>
</dbReference>
<accession>A0AA88ADA8</accession>
<dbReference type="PANTHER" id="PTHR45980">
    <property type="match status" value="1"/>
</dbReference>
<dbReference type="InterPro" id="IPR009003">
    <property type="entry name" value="Peptidase_S1_PA"/>
</dbReference>
<feature type="domain" description="Peptidase S1" evidence="6">
    <location>
        <begin position="10"/>
        <end position="77"/>
    </location>
</feature>
<keyword evidence="2" id="KW-0378">Hydrolase</keyword>
<dbReference type="AlphaFoldDB" id="A0AA88ADA8"/>
<proteinExistence type="predicted"/>
<dbReference type="InterPro" id="IPR001254">
    <property type="entry name" value="Trypsin_dom"/>
</dbReference>
<dbReference type="InterPro" id="IPR041517">
    <property type="entry name" value="DEGP_PDZ"/>
</dbReference>
<reference evidence="8" key="1">
    <citation type="submission" date="2023-07" db="EMBL/GenBank/DDBJ databases">
        <title>draft genome sequence of fig (Ficus carica).</title>
        <authorList>
            <person name="Takahashi T."/>
            <person name="Nishimura K."/>
        </authorList>
    </citation>
    <scope>NUCLEOTIDE SEQUENCE</scope>
</reference>
<evidence type="ECO:0000313" key="9">
    <source>
        <dbReference type="Proteomes" id="UP001187192"/>
    </source>
</evidence>
<protein>
    <recommendedName>
        <fullName evidence="10">Protease Do-like PDZ domain-containing protein</fullName>
    </recommendedName>
</protein>
<feature type="chain" id="PRO_5041654589" description="Protease Do-like PDZ domain-containing protein" evidence="5">
    <location>
        <begin position="18"/>
        <end position="430"/>
    </location>
</feature>
<dbReference type="PANTHER" id="PTHR45980:SF6">
    <property type="entry name" value="PROTEASE DO-LIKE 2, CHLOROPLASTIC"/>
    <property type="match status" value="1"/>
</dbReference>
<evidence type="ECO:0000313" key="8">
    <source>
        <dbReference type="EMBL" id="GMN38136.1"/>
    </source>
</evidence>
<dbReference type="Pfam" id="PF17815">
    <property type="entry name" value="PDZ_3"/>
    <property type="match status" value="1"/>
</dbReference>
<dbReference type="SUPFAM" id="SSF50494">
    <property type="entry name" value="Trypsin-like serine proteases"/>
    <property type="match status" value="1"/>
</dbReference>
<keyword evidence="5" id="KW-0732">Signal</keyword>
<dbReference type="Pfam" id="PF00089">
    <property type="entry name" value="Trypsin"/>
    <property type="match status" value="2"/>
</dbReference>
<dbReference type="Proteomes" id="UP001187192">
    <property type="component" value="Unassembled WGS sequence"/>
</dbReference>
<dbReference type="InterPro" id="IPR043504">
    <property type="entry name" value="Peptidase_S1_PA_chymotrypsin"/>
</dbReference>
<evidence type="ECO:0000256" key="5">
    <source>
        <dbReference type="SAM" id="SignalP"/>
    </source>
</evidence>
<dbReference type="GO" id="GO:0006508">
    <property type="term" value="P:proteolysis"/>
    <property type="evidence" value="ECO:0007669"/>
    <property type="project" value="UniProtKB-KW"/>
</dbReference>
<feature type="signal peptide" evidence="5">
    <location>
        <begin position="1"/>
        <end position="17"/>
    </location>
</feature>
<comment type="caution">
    <text evidence="8">The sequence shown here is derived from an EMBL/GenBank/DDBJ whole genome shotgun (WGS) entry which is preliminary data.</text>
</comment>
<name>A0AA88ADA8_FICCA</name>
<evidence type="ECO:0000256" key="1">
    <source>
        <dbReference type="ARBA" id="ARBA00022670"/>
    </source>
</evidence>
<keyword evidence="1" id="KW-0645">Protease</keyword>
<organism evidence="8 9">
    <name type="scientific">Ficus carica</name>
    <name type="common">Common fig</name>
    <dbReference type="NCBI Taxonomy" id="3494"/>
    <lineage>
        <taxon>Eukaryota</taxon>
        <taxon>Viridiplantae</taxon>
        <taxon>Streptophyta</taxon>
        <taxon>Embryophyta</taxon>
        <taxon>Tracheophyta</taxon>
        <taxon>Spermatophyta</taxon>
        <taxon>Magnoliopsida</taxon>
        <taxon>eudicotyledons</taxon>
        <taxon>Gunneridae</taxon>
        <taxon>Pentapetalae</taxon>
        <taxon>rosids</taxon>
        <taxon>fabids</taxon>
        <taxon>Rosales</taxon>
        <taxon>Moraceae</taxon>
        <taxon>Ficeae</taxon>
        <taxon>Ficus</taxon>
    </lineage>
</organism>